<sequence>MVVIKNVLGITTLVWATEISTATAYAIIVGATSSRKGSVRGSRVGRRKAALVTGSPEVPSRFYRHESPLDQPLVAVPCSPACVGTCMPDTSTAGANHSFLNSRILEQGPRTHEPLAESPLAQLLVLPRRSSSAPSTLMMDLELTLGRASMIAAFILFLVEVATGLSLPEQLACLVTVHS</sequence>
<gene>
    <name evidence="1" type="primary">Hlip1b</name>
    <name evidence="1" type="ORF">PHATRDRAFT_33932</name>
</gene>
<reference evidence="1 2" key="1">
    <citation type="journal article" date="2008" name="Nature">
        <title>The Phaeodactylum genome reveals the evolutionary history of diatom genomes.</title>
        <authorList>
            <person name="Bowler C."/>
            <person name="Allen A.E."/>
            <person name="Badger J.H."/>
            <person name="Grimwood J."/>
            <person name="Jabbari K."/>
            <person name="Kuo A."/>
            <person name="Maheswari U."/>
            <person name="Martens C."/>
            <person name="Maumus F."/>
            <person name="Otillar R.P."/>
            <person name="Rayko E."/>
            <person name="Salamov A."/>
            <person name="Vandepoele K."/>
            <person name="Beszteri B."/>
            <person name="Gruber A."/>
            <person name="Heijde M."/>
            <person name="Katinka M."/>
            <person name="Mock T."/>
            <person name="Valentin K."/>
            <person name="Verret F."/>
            <person name="Berges J.A."/>
            <person name="Brownlee C."/>
            <person name="Cadoret J.P."/>
            <person name="Chiovitti A."/>
            <person name="Choi C.J."/>
            <person name="Coesel S."/>
            <person name="De Martino A."/>
            <person name="Detter J.C."/>
            <person name="Durkin C."/>
            <person name="Falciatore A."/>
            <person name="Fournet J."/>
            <person name="Haruta M."/>
            <person name="Huysman M.J."/>
            <person name="Jenkins B.D."/>
            <person name="Jiroutova K."/>
            <person name="Jorgensen R.E."/>
            <person name="Joubert Y."/>
            <person name="Kaplan A."/>
            <person name="Kroger N."/>
            <person name="Kroth P.G."/>
            <person name="La Roche J."/>
            <person name="Lindquist E."/>
            <person name="Lommer M."/>
            <person name="Martin-Jezequel V."/>
            <person name="Lopez P.J."/>
            <person name="Lucas S."/>
            <person name="Mangogna M."/>
            <person name="McGinnis K."/>
            <person name="Medlin L.K."/>
            <person name="Montsant A."/>
            <person name="Oudot-Le Secq M.P."/>
            <person name="Napoli C."/>
            <person name="Obornik M."/>
            <person name="Parker M.S."/>
            <person name="Petit J.L."/>
            <person name="Porcel B.M."/>
            <person name="Poulsen N."/>
            <person name="Robison M."/>
            <person name="Rychlewski L."/>
            <person name="Rynearson T.A."/>
            <person name="Schmutz J."/>
            <person name="Shapiro H."/>
            <person name="Siaut M."/>
            <person name="Stanley M."/>
            <person name="Sussman M.R."/>
            <person name="Taylor A.R."/>
            <person name="Vardi A."/>
            <person name="von Dassow P."/>
            <person name="Vyverman W."/>
            <person name="Willis A."/>
            <person name="Wyrwicz L.S."/>
            <person name="Rokhsar D.S."/>
            <person name="Weissenbach J."/>
            <person name="Armbrust E.V."/>
            <person name="Green B.R."/>
            <person name="Van de Peer Y."/>
            <person name="Grigoriev I.V."/>
        </authorList>
    </citation>
    <scope>NUCLEOTIDE SEQUENCE [LARGE SCALE GENOMIC DNA]</scope>
    <source>
        <strain evidence="1 2">CCAP 1055/1</strain>
    </source>
</reference>
<accession>B7FU96</accession>
<dbReference type="Proteomes" id="UP000000759">
    <property type="component" value="Chromosome 4"/>
</dbReference>
<dbReference type="KEGG" id="pti:PHATRDRAFT_33932"/>
<evidence type="ECO:0000313" key="2">
    <source>
        <dbReference type="Proteomes" id="UP000000759"/>
    </source>
</evidence>
<dbReference type="InParanoid" id="B7FU96"/>
<dbReference type="EMBL" id="CM000607">
    <property type="protein sequence ID" value="EEC50221.1"/>
    <property type="molecule type" value="Genomic_DNA"/>
</dbReference>
<dbReference type="AlphaFoldDB" id="B7FU96"/>
<dbReference type="RefSeq" id="XP_002178556.1">
    <property type="nucleotide sequence ID" value="XM_002178520.1"/>
</dbReference>
<evidence type="ECO:0000313" key="1">
    <source>
        <dbReference type="EMBL" id="EEC50221.1"/>
    </source>
</evidence>
<reference evidence="2" key="2">
    <citation type="submission" date="2008-08" db="EMBL/GenBank/DDBJ databases">
        <authorList>
            <consortium name="Diatom Consortium"/>
            <person name="Grigoriev I."/>
            <person name="Grimwood J."/>
            <person name="Kuo A."/>
            <person name="Otillar R.P."/>
            <person name="Salamov A."/>
            <person name="Detter J.C."/>
            <person name="Lindquist E."/>
            <person name="Shapiro H."/>
            <person name="Lucas S."/>
            <person name="Glavina del Rio T."/>
            <person name="Pitluck S."/>
            <person name="Rokhsar D."/>
            <person name="Bowler C."/>
        </authorList>
    </citation>
    <scope>GENOME REANNOTATION</scope>
    <source>
        <strain evidence="2">CCAP 1055/1</strain>
    </source>
</reference>
<dbReference type="GeneID" id="7197712"/>
<dbReference type="HOGENOM" id="CLU_1506263_0_0_1"/>
<protein>
    <submittedName>
        <fullName evidence="1">High light induced protein 1b</fullName>
    </submittedName>
</protein>
<dbReference type="PaxDb" id="2850-Phatr33932"/>
<name>B7FU96_PHATC</name>
<dbReference type="STRING" id="556484.B7FU96"/>
<keyword evidence="2" id="KW-1185">Reference proteome</keyword>
<organism evidence="1 2">
    <name type="scientific">Phaeodactylum tricornutum (strain CCAP 1055/1)</name>
    <dbReference type="NCBI Taxonomy" id="556484"/>
    <lineage>
        <taxon>Eukaryota</taxon>
        <taxon>Sar</taxon>
        <taxon>Stramenopiles</taxon>
        <taxon>Ochrophyta</taxon>
        <taxon>Bacillariophyta</taxon>
        <taxon>Bacillariophyceae</taxon>
        <taxon>Bacillariophycidae</taxon>
        <taxon>Naviculales</taxon>
        <taxon>Phaeodactylaceae</taxon>
        <taxon>Phaeodactylum</taxon>
    </lineage>
</organism>
<proteinExistence type="predicted"/>